<evidence type="ECO:0000256" key="1">
    <source>
        <dbReference type="ARBA" id="ARBA00022962"/>
    </source>
</evidence>
<dbReference type="PROSITE" id="PS51273">
    <property type="entry name" value="GATASE_TYPE_1"/>
    <property type="match status" value="1"/>
</dbReference>
<evidence type="ECO:0000259" key="2">
    <source>
        <dbReference type="Pfam" id="PF00117"/>
    </source>
</evidence>
<dbReference type="SUPFAM" id="SSF52317">
    <property type="entry name" value="Class I glutamine amidotransferase-like"/>
    <property type="match status" value="1"/>
</dbReference>
<dbReference type="GO" id="GO:0016740">
    <property type="term" value="F:transferase activity"/>
    <property type="evidence" value="ECO:0007669"/>
    <property type="project" value="UniProtKB-KW"/>
</dbReference>
<dbReference type="Proteomes" id="UP000028725">
    <property type="component" value="Unassembled WGS sequence"/>
</dbReference>
<feature type="domain" description="Glutamine amidotransferase" evidence="2">
    <location>
        <begin position="10"/>
        <end position="196"/>
    </location>
</feature>
<evidence type="ECO:0000313" key="3">
    <source>
        <dbReference type="EMBL" id="KFE70783.1"/>
    </source>
</evidence>
<dbReference type="InterPro" id="IPR029062">
    <property type="entry name" value="Class_I_gatase-like"/>
</dbReference>
<dbReference type="EMBL" id="JMCB01000003">
    <property type="protein sequence ID" value="KFE70783.1"/>
    <property type="molecule type" value="Genomic_DNA"/>
</dbReference>
<keyword evidence="1" id="KW-0315">Glutamine amidotransferase</keyword>
<organism evidence="3 4">
    <name type="scientific">Hyalangium minutum</name>
    <dbReference type="NCBI Taxonomy" id="394096"/>
    <lineage>
        <taxon>Bacteria</taxon>
        <taxon>Pseudomonadati</taxon>
        <taxon>Myxococcota</taxon>
        <taxon>Myxococcia</taxon>
        <taxon>Myxococcales</taxon>
        <taxon>Cystobacterineae</taxon>
        <taxon>Archangiaceae</taxon>
        <taxon>Hyalangium</taxon>
    </lineage>
</organism>
<dbReference type="InterPro" id="IPR017926">
    <property type="entry name" value="GATASE"/>
</dbReference>
<dbReference type="PANTHER" id="PTHR43418:SF4">
    <property type="entry name" value="MULTIFUNCTIONAL TRYPTOPHAN BIOSYNTHESIS PROTEIN"/>
    <property type="match status" value="1"/>
</dbReference>
<proteinExistence type="predicted"/>
<reference evidence="3 4" key="1">
    <citation type="submission" date="2014-04" db="EMBL/GenBank/DDBJ databases">
        <title>Genome assembly of Hyalangium minutum DSM 14724.</title>
        <authorList>
            <person name="Sharma G."/>
            <person name="Subramanian S."/>
        </authorList>
    </citation>
    <scope>NUCLEOTIDE SEQUENCE [LARGE SCALE GENOMIC DNA]</scope>
    <source>
        <strain evidence="3 4">DSM 14724</strain>
    </source>
</reference>
<keyword evidence="4" id="KW-1185">Reference proteome</keyword>
<dbReference type="STRING" id="394096.DB31_5825"/>
<dbReference type="PRINTS" id="PR00097">
    <property type="entry name" value="ANTSNTHASEII"/>
</dbReference>
<dbReference type="InterPro" id="IPR006221">
    <property type="entry name" value="TrpG/PapA_dom"/>
</dbReference>
<dbReference type="PANTHER" id="PTHR43418">
    <property type="entry name" value="MULTIFUNCTIONAL TRYPTOPHAN BIOSYNTHESIS PROTEIN-RELATED"/>
    <property type="match status" value="1"/>
</dbReference>
<dbReference type="GO" id="GO:0005829">
    <property type="term" value="C:cytosol"/>
    <property type="evidence" value="ECO:0007669"/>
    <property type="project" value="TreeGrafter"/>
</dbReference>
<dbReference type="AlphaFoldDB" id="A0A085WSX0"/>
<name>A0A085WSX0_9BACT</name>
<dbReference type="PRINTS" id="PR00096">
    <property type="entry name" value="GATASE"/>
</dbReference>
<dbReference type="CDD" id="cd01743">
    <property type="entry name" value="GATase1_Anthranilate_Synthase"/>
    <property type="match status" value="1"/>
</dbReference>
<dbReference type="Gene3D" id="3.40.50.880">
    <property type="match status" value="1"/>
</dbReference>
<sequence>MSAESAPRIVLIDNYDSFVYNLYQAMGELTGVEAHVVRNDRTSVEAIAAERPTHLILSPGPGNPEEPAWFGICREVILTLGPRIPLLGVCLGHQGIATAFGGRVVRAPKVMHGKTSLIRHEGEGLFHGLENPLEAMRYHSLMIDPETLPAALRVTARSDEGLIMAVAHREHPIVGVQFHPESIGTRSGMRLLHNFLKGTGQGSAAGAAGAP</sequence>
<evidence type="ECO:0000313" key="4">
    <source>
        <dbReference type="Proteomes" id="UP000028725"/>
    </source>
</evidence>
<dbReference type="Pfam" id="PF00117">
    <property type="entry name" value="GATase"/>
    <property type="match status" value="1"/>
</dbReference>
<accession>A0A085WSX0</accession>
<protein>
    <submittedName>
        <fullName evidence="3">Anthranilate synthase, amidotransferase component</fullName>
    </submittedName>
</protein>
<keyword evidence="3" id="KW-0808">Transferase</keyword>
<dbReference type="GO" id="GO:0004049">
    <property type="term" value="F:anthranilate synthase activity"/>
    <property type="evidence" value="ECO:0007669"/>
    <property type="project" value="TreeGrafter"/>
</dbReference>
<dbReference type="NCBIfam" id="TIGR00566">
    <property type="entry name" value="trpG_papA"/>
    <property type="match status" value="1"/>
</dbReference>
<gene>
    <name evidence="3" type="ORF">DB31_5825</name>
</gene>
<dbReference type="FunFam" id="3.40.50.880:FF:000003">
    <property type="entry name" value="Anthranilate synthase component II"/>
    <property type="match status" value="1"/>
</dbReference>
<comment type="caution">
    <text evidence="3">The sequence shown here is derived from an EMBL/GenBank/DDBJ whole genome shotgun (WGS) entry which is preliminary data.</text>
</comment>
<dbReference type="OrthoDB" id="9786812at2"/>
<dbReference type="RefSeq" id="WP_044186327.1">
    <property type="nucleotide sequence ID" value="NZ_JMCB01000003.1"/>
</dbReference>
<dbReference type="InterPro" id="IPR050472">
    <property type="entry name" value="Anth_synth/Amidotransfase"/>
</dbReference>
<dbReference type="GO" id="GO:0000162">
    <property type="term" value="P:L-tryptophan biosynthetic process"/>
    <property type="evidence" value="ECO:0007669"/>
    <property type="project" value="TreeGrafter"/>
</dbReference>
<dbReference type="PRINTS" id="PR00099">
    <property type="entry name" value="CPSGATASE"/>
</dbReference>